<dbReference type="EMBL" id="MPUH01000357">
    <property type="protein sequence ID" value="OMJ82023.1"/>
    <property type="molecule type" value="Genomic_DNA"/>
</dbReference>
<sequence length="293" mass="33263">MDCSIRCINCMNPQIYKVKDNHHGTCEIHCRIGLTKCNICSNVVNTNDIEMINKDLQGFGTIKSICSMHNIEFQDYCTICNQESPETIHTLKRSSSGFDYQYQCINAVNIDVQVNHDVNDPGNFMIRICDYCKENSNAIMRPCKHNICEKCNENHELCVLCQLLSKNSIDIIQKRKCGQMKIVSIKGKFMANEKNIKQAEIIENSDSEDSSNEFSLRDSKEENSKVEKVSMIEKIIVEDKDENSNADKERYDKTPDAQTPGYNKAPTVEQDSEIPKAVIKKKNGSSCPCCCIT</sequence>
<feature type="compositionally biased region" description="Basic and acidic residues" evidence="1">
    <location>
        <begin position="237"/>
        <end position="255"/>
    </location>
</feature>
<evidence type="ECO:0000313" key="3">
    <source>
        <dbReference type="Proteomes" id="UP000187209"/>
    </source>
</evidence>
<feature type="region of interest" description="Disordered" evidence="1">
    <location>
        <begin position="237"/>
        <end position="274"/>
    </location>
</feature>
<comment type="caution">
    <text evidence="2">The sequence shown here is derived from an EMBL/GenBank/DDBJ whole genome shotgun (WGS) entry which is preliminary data.</text>
</comment>
<protein>
    <recommendedName>
        <fullName evidence="4">RING-type domain-containing protein</fullName>
    </recommendedName>
</protein>
<keyword evidence="3" id="KW-1185">Reference proteome</keyword>
<feature type="region of interest" description="Disordered" evidence="1">
    <location>
        <begin position="204"/>
        <end position="225"/>
    </location>
</feature>
<proteinExistence type="predicted"/>
<organism evidence="2 3">
    <name type="scientific">Stentor coeruleus</name>
    <dbReference type="NCBI Taxonomy" id="5963"/>
    <lineage>
        <taxon>Eukaryota</taxon>
        <taxon>Sar</taxon>
        <taxon>Alveolata</taxon>
        <taxon>Ciliophora</taxon>
        <taxon>Postciliodesmatophora</taxon>
        <taxon>Heterotrichea</taxon>
        <taxon>Heterotrichida</taxon>
        <taxon>Stentoridae</taxon>
        <taxon>Stentor</taxon>
    </lineage>
</organism>
<gene>
    <name evidence="2" type="ORF">SteCoe_17409</name>
</gene>
<accession>A0A1R2BZ05</accession>
<name>A0A1R2BZ05_9CILI</name>
<feature type="compositionally biased region" description="Basic and acidic residues" evidence="1">
    <location>
        <begin position="215"/>
        <end position="225"/>
    </location>
</feature>
<evidence type="ECO:0000313" key="2">
    <source>
        <dbReference type="EMBL" id="OMJ82023.1"/>
    </source>
</evidence>
<reference evidence="2 3" key="1">
    <citation type="submission" date="2016-11" db="EMBL/GenBank/DDBJ databases">
        <title>The macronuclear genome of Stentor coeruleus: a giant cell with tiny introns.</title>
        <authorList>
            <person name="Slabodnick M."/>
            <person name="Ruby J.G."/>
            <person name="Reiff S.B."/>
            <person name="Swart E.C."/>
            <person name="Gosai S."/>
            <person name="Prabakaran S."/>
            <person name="Witkowska E."/>
            <person name="Larue G.E."/>
            <person name="Fisher S."/>
            <person name="Freeman R.M."/>
            <person name="Gunawardena J."/>
            <person name="Chu W."/>
            <person name="Stover N.A."/>
            <person name="Gregory B.D."/>
            <person name="Nowacki M."/>
            <person name="Derisi J."/>
            <person name="Roy S.W."/>
            <person name="Marshall W.F."/>
            <person name="Sood P."/>
        </authorList>
    </citation>
    <scope>NUCLEOTIDE SEQUENCE [LARGE SCALE GENOMIC DNA]</scope>
    <source>
        <strain evidence="2">WM001</strain>
    </source>
</reference>
<evidence type="ECO:0000256" key="1">
    <source>
        <dbReference type="SAM" id="MobiDB-lite"/>
    </source>
</evidence>
<dbReference type="Proteomes" id="UP000187209">
    <property type="component" value="Unassembled WGS sequence"/>
</dbReference>
<dbReference type="AlphaFoldDB" id="A0A1R2BZ05"/>
<evidence type="ECO:0008006" key="4">
    <source>
        <dbReference type="Google" id="ProtNLM"/>
    </source>
</evidence>